<protein>
    <submittedName>
        <fullName evidence="3 5">Uncharacterized protein</fullName>
    </submittedName>
</protein>
<dbReference type="AlphaFoldDB" id="A0A6G1G135"/>
<reference evidence="3 5" key="1">
    <citation type="submission" date="2020-01" db="EMBL/GenBank/DDBJ databases">
        <authorList>
            <consortium name="DOE Joint Genome Institute"/>
            <person name="Haridas S."/>
            <person name="Albert R."/>
            <person name="Binder M."/>
            <person name="Bloem J."/>
            <person name="Labutti K."/>
            <person name="Salamov A."/>
            <person name="Andreopoulos B."/>
            <person name="Baker S.E."/>
            <person name="Barry K."/>
            <person name="Bills G."/>
            <person name="Bluhm B.H."/>
            <person name="Cannon C."/>
            <person name="Castanera R."/>
            <person name="Culley D.E."/>
            <person name="Daum C."/>
            <person name="Ezra D."/>
            <person name="Gonzalez J.B."/>
            <person name="Henrissat B."/>
            <person name="Kuo A."/>
            <person name="Liang C."/>
            <person name="Lipzen A."/>
            <person name="Lutzoni F."/>
            <person name="Magnuson J."/>
            <person name="Mondo S."/>
            <person name="Nolan M."/>
            <person name="Ohm R."/>
            <person name="Pangilinan J."/>
            <person name="Park H.-J."/>
            <person name="Ramirez L."/>
            <person name="Alfaro M."/>
            <person name="Sun H."/>
            <person name="Tritt A."/>
            <person name="Yoshinaga Y."/>
            <person name="Zwiers L.-H."/>
            <person name="Turgeon B.G."/>
            <person name="Goodwin S.B."/>
            <person name="Spatafora J.W."/>
            <person name="Crous P.W."/>
            <person name="Grigoriev I.V."/>
        </authorList>
    </citation>
    <scope>NUCLEOTIDE SEQUENCE</scope>
    <source>
        <strain evidence="3 5">CBS 781.70</strain>
    </source>
</reference>
<feature type="compositionally biased region" description="Low complexity" evidence="1">
    <location>
        <begin position="124"/>
        <end position="136"/>
    </location>
</feature>
<name>A0A6G1G135_9PEZI</name>
<evidence type="ECO:0000256" key="1">
    <source>
        <dbReference type="SAM" id="MobiDB-lite"/>
    </source>
</evidence>
<dbReference type="GeneID" id="54423051"/>
<gene>
    <name evidence="3 5" type="ORF">P152DRAFT_50642</name>
</gene>
<reference evidence="5" key="2">
    <citation type="submission" date="2020-04" db="EMBL/GenBank/DDBJ databases">
        <authorList>
            <consortium name="NCBI Genome Project"/>
        </authorList>
    </citation>
    <scope>NUCLEOTIDE SEQUENCE</scope>
    <source>
        <strain evidence="5">CBS 781.70</strain>
    </source>
</reference>
<feature type="signal peptide" evidence="2">
    <location>
        <begin position="1"/>
        <end position="32"/>
    </location>
</feature>
<feature type="chain" id="PRO_5044631742" evidence="2">
    <location>
        <begin position="33"/>
        <end position="171"/>
    </location>
</feature>
<evidence type="ECO:0000313" key="4">
    <source>
        <dbReference type="Proteomes" id="UP000504638"/>
    </source>
</evidence>
<sequence>MQAAWQTNPLHQKPQLFLVLSLLCRQWRTGEARMAWLCILILHQSHLSDSSFDNIWRNFREIRGYVMHCRHPEYFRSQQGPSFSRLFQKTQESSKFQSSGFVFQMDSSPAIGGEVERQSRKSHATPTSSHTSASDSPFFAQQVSDCAQLHQEGFSPLTRLLSRSKKTPCKL</sequence>
<evidence type="ECO:0000313" key="5">
    <source>
        <dbReference type="RefSeq" id="XP_033533395.1"/>
    </source>
</evidence>
<keyword evidence="2" id="KW-0732">Signal</keyword>
<keyword evidence="4" id="KW-1185">Reference proteome</keyword>
<dbReference type="Proteomes" id="UP000504638">
    <property type="component" value="Unplaced"/>
</dbReference>
<proteinExistence type="predicted"/>
<evidence type="ECO:0000313" key="3">
    <source>
        <dbReference type="EMBL" id="KAF1811764.1"/>
    </source>
</evidence>
<dbReference type="RefSeq" id="XP_033533395.1">
    <property type="nucleotide sequence ID" value="XM_033682481.1"/>
</dbReference>
<accession>A0A6G1G135</accession>
<organism evidence="3">
    <name type="scientific">Eremomyces bilateralis CBS 781.70</name>
    <dbReference type="NCBI Taxonomy" id="1392243"/>
    <lineage>
        <taxon>Eukaryota</taxon>
        <taxon>Fungi</taxon>
        <taxon>Dikarya</taxon>
        <taxon>Ascomycota</taxon>
        <taxon>Pezizomycotina</taxon>
        <taxon>Dothideomycetes</taxon>
        <taxon>Dothideomycetes incertae sedis</taxon>
        <taxon>Eremomycetales</taxon>
        <taxon>Eremomycetaceae</taxon>
        <taxon>Eremomyces</taxon>
    </lineage>
</organism>
<feature type="region of interest" description="Disordered" evidence="1">
    <location>
        <begin position="113"/>
        <end position="136"/>
    </location>
</feature>
<evidence type="ECO:0000256" key="2">
    <source>
        <dbReference type="SAM" id="SignalP"/>
    </source>
</evidence>
<reference evidence="5" key="3">
    <citation type="submission" date="2025-04" db="UniProtKB">
        <authorList>
            <consortium name="RefSeq"/>
        </authorList>
    </citation>
    <scope>IDENTIFICATION</scope>
    <source>
        <strain evidence="5">CBS 781.70</strain>
    </source>
</reference>
<dbReference type="EMBL" id="ML975160">
    <property type="protein sequence ID" value="KAF1811764.1"/>
    <property type="molecule type" value="Genomic_DNA"/>
</dbReference>